<keyword evidence="3" id="KW-1185">Reference proteome</keyword>
<dbReference type="Proteomes" id="UP000324897">
    <property type="component" value="Chromosome 3"/>
</dbReference>
<dbReference type="AlphaFoldDB" id="A0A5J9TCN9"/>
<accession>A0A5J9TCN9</accession>
<proteinExistence type="predicted"/>
<reference evidence="2 3" key="1">
    <citation type="journal article" date="2019" name="Sci. Rep.">
        <title>A high-quality genome of Eragrostis curvula grass provides insights into Poaceae evolution and supports new strategies to enhance forage quality.</title>
        <authorList>
            <person name="Carballo J."/>
            <person name="Santos B.A.C.M."/>
            <person name="Zappacosta D."/>
            <person name="Garbus I."/>
            <person name="Selva J.P."/>
            <person name="Gallo C.A."/>
            <person name="Diaz A."/>
            <person name="Albertini E."/>
            <person name="Caccamo M."/>
            <person name="Echenique V."/>
        </authorList>
    </citation>
    <scope>NUCLEOTIDE SEQUENCE [LARGE SCALE GENOMIC DNA]</scope>
    <source>
        <strain evidence="3">cv. Victoria</strain>
        <tissue evidence="2">Leaf</tissue>
    </source>
</reference>
<feature type="non-terminal residue" evidence="2">
    <location>
        <position position="1"/>
    </location>
</feature>
<evidence type="ECO:0000313" key="3">
    <source>
        <dbReference type="Proteomes" id="UP000324897"/>
    </source>
</evidence>
<dbReference type="EMBL" id="RWGY01000039">
    <property type="protein sequence ID" value="TVU09064.1"/>
    <property type="molecule type" value="Genomic_DNA"/>
</dbReference>
<gene>
    <name evidence="2" type="ORF">EJB05_42504</name>
</gene>
<name>A0A5J9TCN9_9POAL</name>
<comment type="caution">
    <text evidence="2">The sequence shown here is derived from an EMBL/GenBank/DDBJ whole genome shotgun (WGS) entry which is preliminary data.</text>
</comment>
<evidence type="ECO:0000313" key="2">
    <source>
        <dbReference type="EMBL" id="TVU09064.1"/>
    </source>
</evidence>
<sequence length="71" mass="7714">MGLGSWAGSNKRTASSHQPCSYRGGAGRLYDDGGGVACDIVPVLAQKVLVIMPLWLRELDYALLIRYSMVE</sequence>
<dbReference type="Gramene" id="TVU09064">
    <property type="protein sequence ID" value="TVU09064"/>
    <property type="gene ID" value="EJB05_42504"/>
</dbReference>
<feature type="compositionally biased region" description="Polar residues" evidence="1">
    <location>
        <begin position="7"/>
        <end position="19"/>
    </location>
</feature>
<protein>
    <submittedName>
        <fullName evidence="2">Uncharacterized protein</fullName>
    </submittedName>
</protein>
<organism evidence="2 3">
    <name type="scientific">Eragrostis curvula</name>
    <name type="common">weeping love grass</name>
    <dbReference type="NCBI Taxonomy" id="38414"/>
    <lineage>
        <taxon>Eukaryota</taxon>
        <taxon>Viridiplantae</taxon>
        <taxon>Streptophyta</taxon>
        <taxon>Embryophyta</taxon>
        <taxon>Tracheophyta</taxon>
        <taxon>Spermatophyta</taxon>
        <taxon>Magnoliopsida</taxon>
        <taxon>Liliopsida</taxon>
        <taxon>Poales</taxon>
        <taxon>Poaceae</taxon>
        <taxon>PACMAD clade</taxon>
        <taxon>Chloridoideae</taxon>
        <taxon>Eragrostideae</taxon>
        <taxon>Eragrostidinae</taxon>
        <taxon>Eragrostis</taxon>
    </lineage>
</organism>
<feature type="region of interest" description="Disordered" evidence="1">
    <location>
        <begin position="1"/>
        <end position="24"/>
    </location>
</feature>
<evidence type="ECO:0000256" key="1">
    <source>
        <dbReference type="SAM" id="MobiDB-lite"/>
    </source>
</evidence>